<dbReference type="Proteomes" id="UP001314229">
    <property type="component" value="Unassembled WGS sequence"/>
</dbReference>
<comment type="caution">
    <text evidence="2">The sequence shown here is derived from an EMBL/GenBank/DDBJ whole genome shotgun (WGS) entry which is preliminary data.</text>
</comment>
<dbReference type="AlphaFoldDB" id="A0AAV1PY00"/>
<evidence type="ECO:0000313" key="2">
    <source>
        <dbReference type="EMBL" id="CAK6976628.1"/>
    </source>
</evidence>
<evidence type="ECO:0000256" key="1">
    <source>
        <dbReference type="SAM" id="MobiDB-lite"/>
    </source>
</evidence>
<proteinExistence type="predicted"/>
<reference evidence="2 3" key="1">
    <citation type="submission" date="2024-01" db="EMBL/GenBank/DDBJ databases">
        <authorList>
            <person name="Alioto T."/>
            <person name="Alioto T."/>
            <person name="Gomez Garrido J."/>
        </authorList>
    </citation>
    <scope>NUCLEOTIDE SEQUENCE [LARGE SCALE GENOMIC DNA]</scope>
</reference>
<dbReference type="EMBL" id="CAWUFR010000357">
    <property type="protein sequence ID" value="CAK6976628.1"/>
    <property type="molecule type" value="Genomic_DNA"/>
</dbReference>
<feature type="region of interest" description="Disordered" evidence="1">
    <location>
        <begin position="144"/>
        <end position="170"/>
    </location>
</feature>
<organism evidence="2 3">
    <name type="scientific">Scomber scombrus</name>
    <name type="common">Atlantic mackerel</name>
    <name type="synonym">Scomber vernalis</name>
    <dbReference type="NCBI Taxonomy" id="13677"/>
    <lineage>
        <taxon>Eukaryota</taxon>
        <taxon>Metazoa</taxon>
        <taxon>Chordata</taxon>
        <taxon>Craniata</taxon>
        <taxon>Vertebrata</taxon>
        <taxon>Euteleostomi</taxon>
        <taxon>Actinopterygii</taxon>
        <taxon>Neopterygii</taxon>
        <taxon>Teleostei</taxon>
        <taxon>Neoteleostei</taxon>
        <taxon>Acanthomorphata</taxon>
        <taxon>Pelagiaria</taxon>
        <taxon>Scombriformes</taxon>
        <taxon>Scombridae</taxon>
        <taxon>Scomber</taxon>
    </lineage>
</organism>
<keyword evidence="3" id="KW-1185">Reference proteome</keyword>
<evidence type="ECO:0000313" key="3">
    <source>
        <dbReference type="Proteomes" id="UP001314229"/>
    </source>
</evidence>
<protein>
    <submittedName>
        <fullName evidence="2">Uncharacterized protein</fullName>
    </submittedName>
</protein>
<gene>
    <name evidence="2" type="ORF">FSCOSCO3_A017559</name>
</gene>
<sequence>MTWSSTPTEQNKFILDLCTFDLDHNVIFKFTDDTTILGLINYYNETLYRQQDNEPSLLQDPEQLKKPGLSSRPLTQAYRGLIESILTNQRNHQTAAEETLSDRLERFLIRRRFEELADHQYATRSTLSASYQKFSCQETSELEESGSTIKRLEEQRRAKSRSTGTTKLCR</sequence>
<name>A0AAV1PY00_SCOSC</name>
<accession>A0AAV1PY00</accession>
<feature type="compositionally biased region" description="Polar residues" evidence="1">
    <location>
        <begin position="161"/>
        <end position="170"/>
    </location>
</feature>